<dbReference type="PANTHER" id="PTHR32387:SF3">
    <property type="entry name" value="ATP_DNA BINDING PROTEIN"/>
    <property type="match status" value="1"/>
</dbReference>
<evidence type="ECO:0000313" key="3">
    <source>
        <dbReference type="Proteomes" id="UP001152523"/>
    </source>
</evidence>
<dbReference type="EMBL" id="CAMAPF010000914">
    <property type="protein sequence ID" value="CAH9119555.1"/>
    <property type="molecule type" value="Genomic_DNA"/>
</dbReference>
<dbReference type="InterPro" id="IPR036890">
    <property type="entry name" value="HATPase_C_sf"/>
</dbReference>
<name>A0AAV0EE56_9ASTE</name>
<evidence type="ECO:0000313" key="2">
    <source>
        <dbReference type="EMBL" id="CAH9119555.1"/>
    </source>
</evidence>
<accession>A0AAV0EE56</accession>
<dbReference type="InterPro" id="IPR058210">
    <property type="entry name" value="SACS/Nov_dom"/>
</dbReference>
<dbReference type="NCBIfam" id="NF047352">
    <property type="entry name" value="P_loop_sacsin"/>
    <property type="match status" value="1"/>
</dbReference>
<protein>
    <recommendedName>
        <fullName evidence="1">Sacsin/Nov domain-containing protein</fullName>
    </recommendedName>
</protein>
<dbReference type="Proteomes" id="UP001152523">
    <property type="component" value="Unassembled WGS sequence"/>
</dbReference>
<keyword evidence="3" id="KW-1185">Reference proteome</keyword>
<reference evidence="2" key="1">
    <citation type="submission" date="2022-07" db="EMBL/GenBank/DDBJ databases">
        <authorList>
            <person name="Macas J."/>
            <person name="Novak P."/>
            <person name="Neumann P."/>
        </authorList>
    </citation>
    <scope>NUCLEOTIDE SEQUENCE</scope>
</reference>
<dbReference type="PANTHER" id="PTHR32387">
    <property type="entry name" value="WU:FJ29H11"/>
    <property type="match status" value="1"/>
</dbReference>
<dbReference type="Gene3D" id="3.30.565.10">
    <property type="entry name" value="Histidine kinase-like ATPase, C-terminal domain"/>
    <property type="match status" value="1"/>
</dbReference>
<evidence type="ECO:0000259" key="1">
    <source>
        <dbReference type="Pfam" id="PF25794"/>
    </source>
</evidence>
<dbReference type="Pfam" id="PF25794">
    <property type="entry name" value="SACS"/>
    <property type="match status" value="1"/>
</dbReference>
<dbReference type="SUPFAM" id="SSF55874">
    <property type="entry name" value="ATPase domain of HSP90 chaperone/DNA topoisomerase II/histidine kinase"/>
    <property type="match status" value="1"/>
</dbReference>
<dbReference type="InterPro" id="IPR052957">
    <property type="entry name" value="Auxin_embryo_med"/>
</dbReference>
<feature type="domain" description="Sacsin/Nov" evidence="1">
    <location>
        <begin position="28"/>
        <end position="144"/>
    </location>
</feature>
<gene>
    <name evidence="2" type="ORF">CEPIT_LOCUS22739</name>
</gene>
<comment type="caution">
    <text evidence="2">The sequence shown here is derived from an EMBL/GenBank/DDBJ whole genome shotgun (WGS) entry which is preliminary data.</text>
</comment>
<proteinExistence type="predicted"/>
<organism evidence="2 3">
    <name type="scientific">Cuscuta epithymum</name>
    <dbReference type="NCBI Taxonomy" id="186058"/>
    <lineage>
        <taxon>Eukaryota</taxon>
        <taxon>Viridiplantae</taxon>
        <taxon>Streptophyta</taxon>
        <taxon>Embryophyta</taxon>
        <taxon>Tracheophyta</taxon>
        <taxon>Spermatophyta</taxon>
        <taxon>Magnoliopsida</taxon>
        <taxon>eudicotyledons</taxon>
        <taxon>Gunneridae</taxon>
        <taxon>Pentapetalae</taxon>
        <taxon>asterids</taxon>
        <taxon>lamiids</taxon>
        <taxon>Solanales</taxon>
        <taxon>Convolvulaceae</taxon>
        <taxon>Cuscuteae</taxon>
        <taxon>Cuscuta</taxon>
        <taxon>Cuscuta subgen. Cuscuta</taxon>
    </lineage>
</organism>
<sequence>MTTTPKDHIEEIRRCKFSIGGEPNPLTEDLHQAVKNLSAELYSKDVHFLMELVQNAEDNEYGDGVEPSLEFVITSKDITETGASATLLIFNNEKGFSRRNIDSICSVGRSTKKANRKSGYIGEKGIGFKSVFLISARPYIFSNGYQIRFSEEPCRHCNVGYIVPEWVDENPILARIKLIYGSSSTRLPTTTIVLPLKSDKVKPVKQQLSNIHPELLLFLTKIRQLSVREANEDKRLNTVSAISISSERDLVKKKNIDAESYLLILSADEKVGNTEQCSYHMWRQRFPVPQGHRVDKRKDVDEWVITLAFPYGERLNGGLSSPGIYAFLPTEMVTNFSFIIQADFMLSSSREAILLDDKWNQGILNCVPLAFLGAFTSLVKDNQDVPVRTLVNMFGFLPVSSSSYSSLNAISCSIKEKLLQEDIIPCQSYTEQRIFRKPSQVGRLKPAFWSLLSKARKQGVALHNISSHGIHILNSAFDCEEYNHILNFLEVKRVDNEWYSRCIQSSDLVLGVSEDLYMELLLFVAKNWTQSFSMTNMVNIPLLKYVDMNGHEALCSTNDASKGNPTLLLSTESNQISWLISWNKEFRCVNGYFFVEPTQEAFHSGSKWQSVFEWLLSEVNAHSVDVHDYAILIRDSLVHESKLVLAYAHFLYHSFVKLYLTATQVGSLCSEMPLVDSYGWVVYGKRGGVIVPANGSKWIQLVGSNPLISKGYIELGGDYLHSRRYADIFTKKEELLEFLKVHAHASDIPNLPPPDHALSSLSSPLTRENVFLLLDWIRNIRMNRMSMPERFSASIQKGRWLRVCLCGGHGYRPPSQSFFHSSSRGHHLQNGSVRVDIPLVDKDFYGDAIDKYQDELRTVGVMFEFKEACQFMGKHFMSLVASSSLTKSDVFSMLNFIRHLRNKYLSPDDFIISIKDGIWLQTVLGKRSPGQSVFFDNDWDAAVQISDIPFVDQNYYGQDIQAFKEEFKLLGVVFGLKQNYKLVVANLKPSEKLISLGAEAALMALECICHLNLNPSNRLCTALKGNRCLKTVNHGYKSPAECFLPDPTWACLLQVFDSFPLIDEKFYGSKILQFKNELRNLGVTVTFEKVIESFRHAFWQHVSKCALSKSNALSFLECYRNFEKEGFDLLGCIGKCILEAKWLKTRLGVASTPEECILIGKGWEPITSVTLLPFLDDAYYGQDIFQYKDELKRMGVATTFKKCSKFIPESLRLPQNPSHISSPAAFSLLKCMKNLQMDVDEKRISVLREKLDQKWIKTQAGYRCPKECLLFDSNWNEILKQEDGPFIDEKFYGPVISSYTRELEALGVVVEVENGCSLIADYLDVHSNRTTINRVYTYLNDQGWPTTSRNKDVNSTIKIWIPTGENSGNWVKPQSCVLHDKTGLFGSQMFVLEKYYSGKLLLFFSELGVKENPSLVDYFILWKVWESAKRGLLPAECCAFWEFVVENWNSRTQKAIEENLSKFPVCSGSDGILLFDKGDVFIADNLCMKELFEQSSAHPLFVWYPQPSQSSLPRTKLLNIYREVGVQALSDTVRCKELFPIDSTGLEKANPEMFYVAKNMSRLILGFLAQPHIEMEVEKRHVFLRRLVNATFLKMEEPIPVLYKLSLSSGEILTAKTSRMVRWERESSEFFITEVNKSNGHRGVLEFATNFSQEVSEGILCENEDEVWELAELIKLGYMVEFDEDSINFLMKINNLQIFMEDEHFLLSLFPAI</sequence>